<proteinExistence type="predicted"/>
<dbReference type="EMBL" id="JQ256785">
    <property type="protein sequence ID" value="AFI78570.1"/>
    <property type="molecule type" value="Genomic_DNA"/>
</dbReference>
<dbReference type="SMART" id="SM00419">
    <property type="entry name" value="HTH_CRP"/>
    <property type="match status" value="1"/>
</dbReference>
<dbReference type="GO" id="GO:0003700">
    <property type="term" value="F:DNA-binding transcription factor activity"/>
    <property type="evidence" value="ECO:0007669"/>
    <property type="project" value="TreeGrafter"/>
</dbReference>
<dbReference type="SMART" id="SM00100">
    <property type="entry name" value="cNMP"/>
    <property type="match status" value="1"/>
</dbReference>
<keyword evidence="1" id="KW-0805">Transcription regulation</keyword>
<evidence type="ECO:0000313" key="6">
    <source>
        <dbReference type="EMBL" id="AFI78570.1"/>
    </source>
</evidence>
<sequence length="225" mass="25291">MKPALTTIPLFSNMRHENIQLLSSQVRLQKYKKNSIIITEGELSDSLYIVNQGKIKIYISDEDGKEILLRILGPGDYFGELAVLDQKPRSASAITLCDCNLSVITSKDFKQCLQSNPDVAINLLQVLTSCLRDATESQRQLGLMNVYSRLIITLQSLSREDNGTYILDPKPTQQDLASKIGASREMVSRILKYLKNGGYIEIAKHSIIIKETLPDKWQKSDCPET</sequence>
<gene>
    <name evidence="6" type="ORF">ws633F6_0012</name>
</gene>
<dbReference type="PANTHER" id="PTHR24567">
    <property type="entry name" value="CRP FAMILY TRANSCRIPTIONAL REGULATORY PROTEIN"/>
    <property type="match status" value="1"/>
</dbReference>
<accession>I1X4Z5</accession>
<feature type="domain" description="Cyclic nucleotide-binding" evidence="4">
    <location>
        <begin position="10"/>
        <end position="119"/>
    </location>
</feature>
<dbReference type="InterPro" id="IPR018488">
    <property type="entry name" value="cNMP-bd_CS"/>
</dbReference>
<dbReference type="GO" id="GO:0005829">
    <property type="term" value="C:cytosol"/>
    <property type="evidence" value="ECO:0007669"/>
    <property type="project" value="TreeGrafter"/>
</dbReference>
<name>I1X4Z5_9BACT</name>
<dbReference type="PROSITE" id="PS00889">
    <property type="entry name" value="CNMP_BINDING_2"/>
    <property type="match status" value="1"/>
</dbReference>
<evidence type="ECO:0000256" key="3">
    <source>
        <dbReference type="ARBA" id="ARBA00023163"/>
    </source>
</evidence>
<dbReference type="InterPro" id="IPR012318">
    <property type="entry name" value="HTH_CRP"/>
</dbReference>
<dbReference type="InterPro" id="IPR000595">
    <property type="entry name" value="cNMP-bd_dom"/>
</dbReference>
<dbReference type="SUPFAM" id="SSF51206">
    <property type="entry name" value="cAMP-binding domain-like"/>
    <property type="match status" value="1"/>
</dbReference>
<dbReference type="CDD" id="cd00092">
    <property type="entry name" value="HTH_CRP"/>
    <property type="match status" value="1"/>
</dbReference>
<keyword evidence="2" id="KW-0238">DNA-binding</keyword>
<dbReference type="Gene3D" id="2.60.120.10">
    <property type="entry name" value="Jelly Rolls"/>
    <property type="match status" value="1"/>
</dbReference>
<evidence type="ECO:0000259" key="4">
    <source>
        <dbReference type="PROSITE" id="PS50042"/>
    </source>
</evidence>
<dbReference type="AlphaFoldDB" id="I1X4Z5"/>
<organism evidence="6">
    <name type="scientific">uncultured bacterium ws633F6</name>
    <dbReference type="NCBI Taxonomy" id="1131832"/>
    <lineage>
        <taxon>Bacteria</taxon>
        <taxon>environmental samples</taxon>
    </lineage>
</organism>
<dbReference type="PROSITE" id="PS51063">
    <property type="entry name" value="HTH_CRP_2"/>
    <property type="match status" value="1"/>
</dbReference>
<evidence type="ECO:0000256" key="1">
    <source>
        <dbReference type="ARBA" id="ARBA00023015"/>
    </source>
</evidence>
<dbReference type="InterPro" id="IPR050397">
    <property type="entry name" value="Env_Response_Regulators"/>
</dbReference>
<reference evidence="6" key="1">
    <citation type="journal article" date="2012" name="ISME J.">
        <title>Roseobacter clade bacteria are abundant in coastal sediments and encode a novel combination of sulfur oxidation genes.</title>
        <authorList>
            <person name="Lenk S."/>
            <person name="Moraru C."/>
            <person name="Hahnke S."/>
            <person name="Arnds J."/>
            <person name="Richter M."/>
            <person name="Kube M."/>
            <person name="Reinhardt R."/>
            <person name="Brinkhoff T."/>
            <person name="Harder J."/>
            <person name="Amann R."/>
            <person name="Mussmann M."/>
        </authorList>
    </citation>
    <scope>NUCLEOTIDE SEQUENCE</scope>
</reference>
<feature type="domain" description="HTH crp-type" evidence="5">
    <location>
        <begin position="144"/>
        <end position="213"/>
    </location>
</feature>
<protein>
    <submittedName>
        <fullName evidence="6">Crp/Fnr family transcriptional regulator</fullName>
    </submittedName>
</protein>
<evidence type="ECO:0000259" key="5">
    <source>
        <dbReference type="PROSITE" id="PS51063"/>
    </source>
</evidence>
<dbReference type="Pfam" id="PF13545">
    <property type="entry name" value="HTH_Crp_2"/>
    <property type="match status" value="1"/>
</dbReference>
<dbReference type="Pfam" id="PF00027">
    <property type="entry name" value="cNMP_binding"/>
    <property type="match status" value="1"/>
</dbReference>
<dbReference type="InterPro" id="IPR036388">
    <property type="entry name" value="WH-like_DNA-bd_sf"/>
</dbReference>
<dbReference type="PANTHER" id="PTHR24567:SF74">
    <property type="entry name" value="HTH-TYPE TRANSCRIPTIONAL REGULATOR ARCR"/>
    <property type="match status" value="1"/>
</dbReference>
<dbReference type="InterPro" id="IPR036390">
    <property type="entry name" value="WH_DNA-bd_sf"/>
</dbReference>
<dbReference type="PROSITE" id="PS50042">
    <property type="entry name" value="CNMP_BINDING_3"/>
    <property type="match status" value="1"/>
</dbReference>
<dbReference type="SUPFAM" id="SSF46785">
    <property type="entry name" value="Winged helix' DNA-binding domain"/>
    <property type="match status" value="1"/>
</dbReference>
<dbReference type="PRINTS" id="PR00103">
    <property type="entry name" value="CAMPKINASE"/>
</dbReference>
<dbReference type="InterPro" id="IPR014710">
    <property type="entry name" value="RmlC-like_jellyroll"/>
</dbReference>
<dbReference type="InterPro" id="IPR018490">
    <property type="entry name" value="cNMP-bd_dom_sf"/>
</dbReference>
<dbReference type="CDD" id="cd00038">
    <property type="entry name" value="CAP_ED"/>
    <property type="match status" value="1"/>
</dbReference>
<evidence type="ECO:0000256" key="2">
    <source>
        <dbReference type="ARBA" id="ARBA00023125"/>
    </source>
</evidence>
<keyword evidence="3" id="KW-0804">Transcription</keyword>
<dbReference type="Gene3D" id="1.10.10.10">
    <property type="entry name" value="Winged helix-like DNA-binding domain superfamily/Winged helix DNA-binding domain"/>
    <property type="match status" value="1"/>
</dbReference>
<dbReference type="GO" id="GO:0003677">
    <property type="term" value="F:DNA binding"/>
    <property type="evidence" value="ECO:0007669"/>
    <property type="project" value="UniProtKB-KW"/>
</dbReference>